<reference evidence="4" key="1">
    <citation type="submission" date="2017-02" db="UniProtKB">
        <authorList>
            <consortium name="WormBaseParasite"/>
        </authorList>
    </citation>
    <scope>IDENTIFICATION</scope>
</reference>
<sequence>SLLRSWLRFVEFRKSKSVDLSTLDGIIAAEVLILARILSILNIFSDISPQLFVNTVLLIIVVSLGWRYKQLCESAVHSTMH</sequence>
<keyword evidence="1" id="KW-0812">Transmembrane</keyword>
<keyword evidence="3" id="KW-1185">Reference proteome</keyword>
<keyword evidence="1" id="KW-1133">Transmembrane helix</keyword>
<gene>
    <name evidence="2" type="ORF">HPLM_LOCUS8690</name>
</gene>
<dbReference type="WBParaSite" id="HPLM_0000869801-mRNA-1">
    <property type="protein sequence ID" value="HPLM_0000869801-mRNA-1"/>
    <property type="gene ID" value="HPLM_0000869801"/>
</dbReference>
<protein>
    <submittedName>
        <fullName evidence="4">DUF1622 domain-containing protein</fullName>
    </submittedName>
</protein>
<evidence type="ECO:0000256" key="1">
    <source>
        <dbReference type="SAM" id="Phobius"/>
    </source>
</evidence>
<organism evidence="4">
    <name type="scientific">Haemonchus placei</name>
    <name type="common">Barber's pole worm</name>
    <dbReference type="NCBI Taxonomy" id="6290"/>
    <lineage>
        <taxon>Eukaryota</taxon>
        <taxon>Metazoa</taxon>
        <taxon>Ecdysozoa</taxon>
        <taxon>Nematoda</taxon>
        <taxon>Chromadorea</taxon>
        <taxon>Rhabditida</taxon>
        <taxon>Rhabditina</taxon>
        <taxon>Rhabditomorpha</taxon>
        <taxon>Strongyloidea</taxon>
        <taxon>Trichostrongylidae</taxon>
        <taxon>Haemonchus</taxon>
    </lineage>
</organism>
<name>A0A0N4WDM9_HAEPC</name>
<feature type="transmembrane region" description="Helical" evidence="1">
    <location>
        <begin position="21"/>
        <end position="45"/>
    </location>
</feature>
<evidence type="ECO:0000313" key="3">
    <source>
        <dbReference type="Proteomes" id="UP000268014"/>
    </source>
</evidence>
<feature type="transmembrane region" description="Helical" evidence="1">
    <location>
        <begin position="51"/>
        <end position="68"/>
    </location>
</feature>
<dbReference type="AlphaFoldDB" id="A0A0N4WDM9"/>
<dbReference type="EMBL" id="UZAF01016911">
    <property type="protein sequence ID" value="VDO35564.1"/>
    <property type="molecule type" value="Genomic_DNA"/>
</dbReference>
<dbReference type="Proteomes" id="UP000268014">
    <property type="component" value="Unassembled WGS sequence"/>
</dbReference>
<evidence type="ECO:0000313" key="4">
    <source>
        <dbReference type="WBParaSite" id="HPLM_0000869801-mRNA-1"/>
    </source>
</evidence>
<keyword evidence="1" id="KW-0472">Membrane</keyword>
<proteinExistence type="predicted"/>
<accession>A0A0N4WDM9</accession>
<evidence type="ECO:0000313" key="2">
    <source>
        <dbReference type="EMBL" id="VDO35564.1"/>
    </source>
</evidence>
<reference evidence="2 3" key="2">
    <citation type="submission" date="2018-11" db="EMBL/GenBank/DDBJ databases">
        <authorList>
            <consortium name="Pathogen Informatics"/>
        </authorList>
    </citation>
    <scope>NUCLEOTIDE SEQUENCE [LARGE SCALE GENOMIC DNA]</scope>
    <source>
        <strain evidence="2 3">MHpl1</strain>
    </source>
</reference>